<dbReference type="InterPro" id="IPR033949">
    <property type="entry name" value="CobQ_GATase1"/>
</dbReference>
<comment type="similarity">
    <text evidence="2 7">Belongs to the CobB/CobQ family. CobQ subfamily.</text>
</comment>
<dbReference type="InterPro" id="IPR011698">
    <property type="entry name" value="GATase_3"/>
</dbReference>
<dbReference type="EMBL" id="CP133592">
    <property type="protein sequence ID" value="WMW24072.1"/>
    <property type="molecule type" value="Genomic_DNA"/>
</dbReference>
<dbReference type="PROSITE" id="PS51274">
    <property type="entry name" value="GATASE_COBBQ"/>
    <property type="match status" value="1"/>
</dbReference>
<name>A0AA51YKM8_9EURY</name>
<dbReference type="InterPro" id="IPR047045">
    <property type="entry name" value="CobQ_N"/>
</dbReference>
<evidence type="ECO:0000259" key="8">
    <source>
        <dbReference type="Pfam" id="PF01656"/>
    </source>
</evidence>
<protein>
    <recommendedName>
        <fullName evidence="3 7">Probable cobyric acid synthase</fullName>
    </recommendedName>
</protein>
<evidence type="ECO:0000256" key="3">
    <source>
        <dbReference type="ARBA" id="ARBA00014921"/>
    </source>
</evidence>
<evidence type="ECO:0000256" key="2">
    <source>
        <dbReference type="ARBA" id="ARBA00006205"/>
    </source>
</evidence>
<evidence type="ECO:0000256" key="7">
    <source>
        <dbReference type="HAMAP-Rule" id="MF_00028"/>
    </source>
</evidence>
<dbReference type="CDD" id="cd01750">
    <property type="entry name" value="GATase1_CobQ"/>
    <property type="match status" value="1"/>
</dbReference>
<dbReference type="InterPro" id="IPR002586">
    <property type="entry name" value="CobQ/CobB/MinD/ParA_Nub-bd_dom"/>
</dbReference>
<dbReference type="Pfam" id="PF01656">
    <property type="entry name" value="CbiA"/>
    <property type="match status" value="1"/>
</dbReference>
<feature type="active site" description="Nucleophile" evidence="7">
    <location>
        <position position="336"/>
    </location>
</feature>
<sequence>MENKKNAKKLLVLGTASDVGKSIMVTGLCRILSRKYNVAPFKAQNMSLNSWITKDGKEIGIAQAIQAKAAGVEPTADMNPVLLKPKGDRTSQVIVLGEPYADKSAGNYYDSIEEMHDVLRGALERLESEYDLIVMEGAGGAAEINLYDRDIVNVGTARITQAPIILVGDIESGGVFASLYGTKALLPEDVAKNLKGFVINKFRGDPAILEPGLKQLEDLTGVPVLGVLPYYKLKIPSEDSMAIRKKKKGREESEDINDIDIAVIRLPRISNFTDFEPLERIAKVRYVDLDENLGNPDCVIIPGTKNTVSDLLDLQSSGMDVQIKNLKDKAVIFGICGGYQMLGKVIHDSGVENGVEADYEGLGLLETETSFGEYKKKTIQVKKEIVADGPIFNHIKGDEIWGYEIHMGATKTPRTVFGDDGSIDESGTVVGTYLHGLFENENIRHALMIYLTEKKGVEYHPETVTTEDEAYEELARVVESCLDMEKIYELIEGQD</sequence>
<dbReference type="NCBIfam" id="TIGR00313">
    <property type="entry name" value="cobQ"/>
    <property type="match status" value="1"/>
</dbReference>
<keyword evidence="11" id="KW-1185">Reference proteome</keyword>
<evidence type="ECO:0000256" key="4">
    <source>
        <dbReference type="ARBA" id="ARBA00022573"/>
    </source>
</evidence>
<keyword evidence="4 7" id="KW-0169">Cobalamin biosynthesis</keyword>
<dbReference type="GO" id="GO:0015420">
    <property type="term" value="F:ABC-type vitamin B12 transporter activity"/>
    <property type="evidence" value="ECO:0007669"/>
    <property type="project" value="UniProtKB-UniRule"/>
</dbReference>
<comment type="pathway">
    <text evidence="1 7">Cofactor biosynthesis; adenosylcobalamin biosynthesis.</text>
</comment>
<dbReference type="PROSITE" id="PS51273">
    <property type="entry name" value="GATASE_TYPE_1"/>
    <property type="match status" value="1"/>
</dbReference>
<evidence type="ECO:0000256" key="6">
    <source>
        <dbReference type="ARBA" id="ARBA00025166"/>
    </source>
</evidence>
<keyword evidence="5 7" id="KW-0315">Glutamine amidotransferase</keyword>
<dbReference type="GeneID" id="84232683"/>
<dbReference type="SUPFAM" id="SSF52540">
    <property type="entry name" value="P-loop containing nucleoside triphosphate hydrolases"/>
    <property type="match status" value="1"/>
</dbReference>
<evidence type="ECO:0000259" key="9">
    <source>
        <dbReference type="Pfam" id="PF07685"/>
    </source>
</evidence>
<reference evidence="10 11" key="1">
    <citation type="submission" date="2023-08" db="EMBL/GenBank/DDBJ databases">
        <title>Methanolobus mangrovi sp. nov. and Methanolobus sediminis sp. nov, two novel methylotrophic methanogens isolated from mangrove sediments in China.</title>
        <authorList>
            <person name="Zhou J."/>
        </authorList>
    </citation>
    <scope>NUCLEOTIDE SEQUENCE [LARGE SCALE GENOMIC DNA]</scope>
    <source>
        <strain evidence="10 11">FTZ6</strain>
    </source>
</reference>
<feature type="active site" evidence="7">
    <location>
        <position position="435"/>
    </location>
</feature>
<proteinExistence type="inferred from homology"/>
<gene>
    <name evidence="7" type="primary">cobQ</name>
    <name evidence="10" type="ORF">RE474_08160</name>
</gene>
<dbReference type="GO" id="GO:0009236">
    <property type="term" value="P:cobalamin biosynthetic process"/>
    <property type="evidence" value="ECO:0007669"/>
    <property type="project" value="UniProtKB-UniRule"/>
</dbReference>
<evidence type="ECO:0000256" key="1">
    <source>
        <dbReference type="ARBA" id="ARBA00004953"/>
    </source>
</evidence>
<evidence type="ECO:0000256" key="5">
    <source>
        <dbReference type="ARBA" id="ARBA00022962"/>
    </source>
</evidence>
<accession>A0AA51YKM8</accession>
<dbReference type="RefSeq" id="WP_309309887.1">
    <property type="nucleotide sequence ID" value="NZ_CP133592.1"/>
</dbReference>
<dbReference type="AlphaFoldDB" id="A0AA51YKM8"/>
<dbReference type="HAMAP" id="MF_00028">
    <property type="entry name" value="CobQ"/>
    <property type="match status" value="1"/>
</dbReference>
<dbReference type="GO" id="GO:0003824">
    <property type="term" value="F:catalytic activity"/>
    <property type="evidence" value="ECO:0007669"/>
    <property type="project" value="InterPro"/>
</dbReference>
<dbReference type="InterPro" id="IPR029062">
    <property type="entry name" value="Class_I_gatase-like"/>
</dbReference>
<dbReference type="KEGG" id="mseb:RE474_08160"/>
<dbReference type="PANTHER" id="PTHR21343:SF1">
    <property type="entry name" value="COBYRIC ACID SYNTHASE"/>
    <property type="match status" value="1"/>
</dbReference>
<organism evidence="10 11">
    <name type="scientific">Methanolobus sediminis</name>
    <dbReference type="NCBI Taxonomy" id="3072978"/>
    <lineage>
        <taxon>Archaea</taxon>
        <taxon>Methanobacteriati</taxon>
        <taxon>Methanobacteriota</taxon>
        <taxon>Stenosarchaea group</taxon>
        <taxon>Methanomicrobia</taxon>
        <taxon>Methanosarcinales</taxon>
        <taxon>Methanosarcinaceae</taxon>
        <taxon>Methanolobus</taxon>
    </lineage>
</organism>
<dbReference type="Proteomes" id="UP001182908">
    <property type="component" value="Chromosome"/>
</dbReference>
<dbReference type="Gene3D" id="3.40.50.880">
    <property type="match status" value="1"/>
</dbReference>
<dbReference type="Gene3D" id="3.40.50.300">
    <property type="entry name" value="P-loop containing nucleotide triphosphate hydrolases"/>
    <property type="match status" value="1"/>
</dbReference>
<dbReference type="Pfam" id="PF07685">
    <property type="entry name" value="GATase_3"/>
    <property type="match status" value="1"/>
</dbReference>
<dbReference type="PANTHER" id="PTHR21343">
    <property type="entry name" value="DETHIOBIOTIN SYNTHETASE"/>
    <property type="match status" value="1"/>
</dbReference>
<feature type="domain" description="CobQ/CobB/MinD/ParA nucleotide binding" evidence="8">
    <location>
        <begin position="11"/>
        <end position="231"/>
    </location>
</feature>
<evidence type="ECO:0000313" key="11">
    <source>
        <dbReference type="Proteomes" id="UP001182908"/>
    </source>
</evidence>
<dbReference type="CDD" id="cd05389">
    <property type="entry name" value="CobQ_N"/>
    <property type="match status" value="1"/>
</dbReference>
<feature type="domain" description="CobB/CobQ-like glutamine amidotransferase" evidence="9">
    <location>
        <begin position="260"/>
        <end position="442"/>
    </location>
</feature>
<dbReference type="InterPro" id="IPR027417">
    <property type="entry name" value="P-loop_NTPase"/>
</dbReference>
<comment type="function">
    <text evidence="6 7">Catalyzes amidations at positions B, D, E, and G on adenosylcobyrinic A,C-diamide. NH(2) groups are provided by glutamine, and one molecule of ATP is hydrogenolyzed for each amidation.</text>
</comment>
<evidence type="ECO:0000313" key="10">
    <source>
        <dbReference type="EMBL" id="WMW24072.1"/>
    </source>
</evidence>
<dbReference type="NCBIfam" id="NF001989">
    <property type="entry name" value="PRK00784.1"/>
    <property type="match status" value="1"/>
</dbReference>
<dbReference type="InterPro" id="IPR004459">
    <property type="entry name" value="CobQ_synth"/>
</dbReference>
<dbReference type="SUPFAM" id="SSF52317">
    <property type="entry name" value="Class I glutamine amidotransferase-like"/>
    <property type="match status" value="1"/>
</dbReference>